<protein>
    <recommendedName>
        <fullName evidence="3">SalK</fullName>
    </recommendedName>
</protein>
<dbReference type="Pfam" id="PF21863">
    <property type="entry name" value="HTH_67"/>
    <property type="match status" value="1"/>
</dbReference>
<dbReference type="Proteomes" id="UP000600080">
    <property type="component" value="Unassembled WGS sequence"/>
</dbReference>
<evidence type="ECO:0000313" key="1">
    <source>
        <dbReference type="EMBL" id="GGN35165.1"/>
    </source>
</evidence>
<dbReference type="NCBIfam" id="NF047719">
    <property type="entry name" value="SCO6745_fam_HTH"/>
    <property type="match status" value="1"/>
</dbReference>
<sequence>MHAVRRLSAGGSVPGMELHARSLWLLTEPVHAVCYFDDHCRDLGKDLGLKGFWMGYFAARTAPLGAVEPSAATAVLGVFAPGMVARALPEAWSIVSPAHVLDERGSRAARALRAIDPELERRATELLPPLQTIVEDAPATARPLFAANRALCDHADPVERLWQLVTTIREFRGDAHHAVLADEGLDGCEAVVLAAASGRVPGEAMRQDRGWSEEDWAAAVDRLRARDFVDAYGEATGHGRRERERIEAATDRLAGRLLHPLPETRAEEMLHALEPVVRRILAAEVLPFPNPIGLPHLDAPVPH</sequence>
<reference evidence="2" key="1">
    <citation type="journal article" date="2019" name="Int. J. Syst. Evol. Microbiol.">
        <title>The Global Catalogue of Microorganisms (GCM) 10K type strain sequencing project: providing services to taxonomists for standard genome sequencing and annotation.</title>
        <authorList>
            <consortium name="The Broad Institute Genomics Platform"/>
            <consortium name="The Broad Institute Genome Sequencing Center for Infectious Disease"/>
            <person name="Wu L."/>
            <person name="Ma J."/>
        </authorList>
    </citation>
    <scope>NUCLEOTIDE SEQUENCE [LARGE SCALE GENOMIC DNA]</scope>
    <source>
        <strain evidence="2">CGMCC 4.7323</strain>
    </source>
</reference>
<organism evidence="1 2">
    <name type="scientific">Streptomyces kronopolitis</name>
    <dbReference type="NCBI Taxonomy" id="1612435"/>
    <lineage>
        <taxon>Bacteria</taxon>
        <taxon>Bacillati</taxon>
        <taxon>Actinomycetota</taxon>
        <taxon>Actinomycetes</taxon>
        <taxon>Kitasatosporales</taxon>
        <taxon>Streptomycetaceae</taxon>
        <taxon>Streptomyces</taxon>
    </lineage>
</organism>
<name>A0ABQ2J176_9ACTN</name>
<keyword evidence="2" id="KW-1185">Reference proteome</keyword>
<accession>A0ABQ2J176</accession>
<comment type="caution">
    <text evidence="1">The sequence shown here is derived from an EMBL/GenBank/DDBJ whole genome shotgun (WGS) entry which is preliminary data.</text>
</comment>
<evidence type="ECO:0008006" key="3">
    <source>
        <dbReference type="Google" id="ProtNLM"/>
    </source>
</evidence>
<dbReference type="EMBL" id="BMND01000002">
    <property type="protein sequence ID" value="GGN35165.1"/>
    <property type="molecule type" value="Genomic_DNA"/>
</dbReference>
<proteinExistence type="predicted"/>
<dbReference type="InterPro" id="IPR054058">
    <property type="entry name" value="HTH_67"/>
</dbReference>
<gene>
    <name evidence="1" type="ORF">GCM10012285_07970</name>
</gene>
<evidence type="ECO:0000313" key="2">
    <source>
        <dbReference type="Proteomes" id="UP000600080"/>
    </source>
</evidence>